<evidence type="ECO:0000313" key="5">
    <source>
        <dbReference type="Proteomes" id="UP000306402"/>
    </source>
</evidence>
<accession>A0A5R9L6F2</accession>
<dbReference type="GO" id="GO:0000156">
    <property type="term" value="F:phosphorelay response regulator activity"/>
    <property type="evidence" value="ECO:0007669"/>
    <property type="project" value="InterPro"/>
</dbReference>
<dbReference type="SUPFAM" id="SSF52172">
    <property type="entry name" value="CheY-like"/>
    <property type="match status" value="1"/>
</dbReference>
<feature type="domain" description="Response regulatory" evidence="2">
    <location>
        <begin position="2"/>
        <end position="117"/>
    </location>
</feature>
<dbReference type="PANTHER" id="PTHR37299">
    <property type="entry name" value="TRANSCRIPTIONAL REGULATOR-RELATED"/>
    <property type="match status" value="1"/>
</dbReference>
<organism evidence="4 5">
    <name type="scientific">Dyadobacter luticola</name>
    <dbReference type="NCBI Taxonomy" id="1979387"/>
    <lineage>
        <taxon>Bacteria</taxon>
        <taxon>Pseudomonadati</taxon>
        <taxon>Bacteroidota</taxon>
        <taxon>Cytophagia</taxon>
        <taxon>Cytophagales</taxon>
        <taxon>Spirosomataceae</taxon>
        <taxon>Dyadobacter</taxon>
    </lineage>
</organism>
<dbReference type="AlphaFoldDB" id="A0A5R9L6F2"/>
<proteinExistence type="predicted"/>
<dbReference type="PROSITE" id="PS50110">
    <property type="entry name" value="RESPONSE_REGULATORY"/>
    <property type="match status" value="1"/>
</dbReference>
<evidence type="ECO:0000259" key="3">
    <source>
        <dbReference type="PROSITE" id="PS50930"/>
    </source>
</evidence>
<dbReference type="PROSITE" id="PS50930">
    <property type="entry name" value="HTH_LYTTR"/>
    <property type="match status" value="1"/>
</dbReference>
<feature type="domain" description="HTH LytTR-type" evidence="3">
    <location>
        <begin position="148"/>
        <end position="255"/>
    </location>
</feature>
<evidence type="ECO:0000313" key="4">
    <source>
        <dbReference type="EMBL" id="TLV03850.1"/>
    </source>
</evidence>
<dbReference type="EMBL" id="VCEJ01000002">
    <property type="protein sequence ID" value="TLV03850.1"/>
    <property type="molecule type" value="Genomic_DNA"/>
</dbReference>
<evidence type="ECO:0000256" key="1">
    <source>
        <dbReference type="PROSITE-ProRule" id="PRU00169"/>
    </source>
</evidence>
<dbReference type="Proteomes" id="UP000306402">
    <property type="component" value="Unassembled WGS sequence"/>
</dbReference>
<sequence length="255" mass="28972">MNVLIVEDEELSAERLQNLILGIDPTICVLASIPSAFEAIAYLQNPANIQPDLIFLDIHLEDDNGFKIIESLDLLIPIIFTTAFDDYMQRAFKAHSIDYLLKPINPLELQASISKFKRLQPQQQTLSETTLAEILPALAPANKYKDRFLATAGSRIFSFKTSEISYFTIEERATFLRLFDGRHFAVEYSLEKLTQLLDPADFFRVNRTLLISMNAIRDIHAISAGKLKIDLNPAMSQDVFVSSDRITEFKNWLGK</sequence>
<dbReference type="GO" id="GO:0003677">
    <property type="term" value="F:DNA binding"/>
    <property type="evidence" value="ECO:0007669"/>
    <property type="project" value="InterPro"/>
</dbReference>
<protein>
    <submittedName>
        <fullName evidence="4">Response regulator transcription factor</fullName>
    </submittedName>
</protein>
<dbReference type="Gene3D" id="2.40.50.1020">
    <property type="entry name" value="LytTr DNA-binding domain"/>
    <property type="match status" value="1"/>
</dbReference>
<dbReference type="SMART" id="SM00850">
    <property type="entry name" value="LytTR"/>
    <property type="match status" value="1"/>
</dbReference>
<evidence type="ECO:0000259" key="2">
    <source>
        <dbReference type="PROSITE" id="PS50110"/>
    </source>
</evidence>
<keyword evidence="1" id="KW-0597">Phosphoprotein</keyword>
<dbReference type="SMART" id="SM00448">
    <property type="entry name" value="REC"/>
    <property type="match status" value="1"/>
</dbReference>
<dbReference type="Pfam" id="PF00072">
    <property type="entry name" value="Response_reg"/>
    <property type="match status" value="1"/>
</dbReference>
<reference evidence="4 5" key="1">
    <citation type="submission" date="2019-05" db="EMBL/GenBank/DDBJ databases">
        <authorList>
            <person name="Qu J.-H."/>
        </authorList>
    </citation>
    <scope>NUCLEOTIDE SEQUENCE [LARGE SCALE GENOMIC DNA]</scope>
    <source>
        <strain evidence="4 5">T17</strain>
    </source>
</reference>
<dbReference type="PANTHER" id="PTHR37299:SF1">
    <property type="entry name" value="STAGE 0 SPORULATION PROTEIN A HOMOLOG"/>
    <property type="match status" value="1"/>
</dbReference>
<dbReference type="InterPro" id="IPR046947">
    <property type="entry name" value="LytR-like"/>
</dbReference>
<keyword evidence="5" id="KW-1185">Reference proteome</keyword>
<dbReference type="InterPro" id="IPR011006">
    <property type="entry name" value="CheY-like_superfamily"/>
</dbReference>
<dbReference type="InterPro" id="IPR007492">
    <property type="entry name" value="LytTR_DNA-bd_dom"/>
</dbReference>
<dbReference type="OrthoDB" id="646623at2"/>
<name>A0A5R9L6F2_9BACT</name>
<gene>
    <name evidence="4" type="ORF">FEN17_09720</name>
</gene>
<dbReference type="InterPro" id="IPR001789">
    <property type="entry name" value="Sig_transdc_resp-reg_receiver"/>
</dbReference>
<dbReference type="Gene3D" id="3.40.50.2300">
    <property type="match status" value="1"/>
</dbReference>
<dbReference type="RefSeq" id="WP_138365059.1">
    <property type="nucleotide sequence ID" value="NZ_VCEJ01000002.1"/>
</dbReference>
<dbReference type="Pfam" id="PF04397">
    <property type="entry name" value="LytTR"/>
    <property type="match status" value="1"/>
</dbReference>
<comment type="caution">
    <text evidence="4">The sequence shown here is derived from an EMBL/GenBank/DDBJ whole genome shotgun (WGS) entry which is preliminary data.</text>
</comment>
<feature type="modified residue" description="4-aspartylphosphate" evidence="1">
    <location>
        <position position="57"/>
    </location>
</feature>